<comment type="caution">
    <text evidence="2">The sequence shown here is derived from an EMBL/GenBank/DDBJ whole genome shotgun (WGS) entry which is preliminary data.</text>
</comment>
<reference evidence="2 3" key="1">
    <citation type="submission" date="2023-04" db="EMBL/GenBank/DDBJ databases">
        <title>Streptomyces chengmaiensis sp. nov. isolated from the stem of mangrove plant in Hainan.</title>
        <authorList>
            <person name="Huang X."/>
            <person name="Zhou S."/>
            <person name="Chu X."/>
            <person name="Xie Y."/>
            <person name="Lin Y."/>
        </authorList>
    </citation>
    <scope>NUCLEOTIDE SEQUENCE [LARGE SCALE GENOMIC DNA]</scope>
    <source>
        <strain evidence="2 3">HNM0663</strain>
    </source>
</reference>
<protein>
    <submittedName>
        <fullName evidence="2">DUF6153 family protein</fullName>
    </submittedName>
</protein>
<proteinExistence type="predicted"/>
<accession>A0ABT6HKX3</accession>
<organism evidence="2 3">
    <name type="scientific">Streptomyces chengmaiensis</name>
    <dbReference type="NCBI Taxonomy" id="3040919"/>
    <lineage>
        <taxon>Bacteria</taxon>
        <taxon>Bacillati</taxon>
        <taxon>Actinomycetota</taxon>
        <taxon>Actinomycetes</taxon>
        <taxon>Kitasatosporales</taxon>
        <taxon>Streptomycetaceae</taxon>
        <taxon>Streptomyces</taxon>
    </lineage>
</organism>
<dbReference type="Pfam" id="PF19650">
    <property type="entry name" value="DUF6153"/>
    <property type="match status" value="1"/>
</dbReference>
<name>A0ABT6HKX3_9ACTN</name>
<keyword evidence="1" id="KW-1133">Transmembrane helix</keyword>
<keyword evidence="1" id="KW-0472">Membrane</keyword>
<evidence type="ECO:0000256" key="1">
    <source>
        <dbReference type="SAM" id="Phobius"/>
    </source>
</evidence>
<keyword evidence="3" id="KW-1185">Reference proteome</keyword>
<dbReference type="RefSeq" id="WP_279927257.1">
    <property type="nucleotide sequence ID" value="NZ_JARWBG010000007.1"/>
</dbReference>
<keyword evidence="1" id="KW-0812">Transmembrane</keyword>
<gene>
    <name evidence="2" type="ORF">QCN29_09295</name>
</gene>
<dbReference type="InterPro" id="IPR046151">
    <property type="entry name" value="DUF6153"/>
</dbReference>
<sequence>MARRQKTATWLSRCVLAVALLFGIVLMHALAHPGEHTAPSPAGGHASTASHAPAASTVQVAVAESHHATHPTPAHGVGAAAVCLAVLGVGVGVLLLARGALRRMPVGDVLPAIGRLAHALRAIPPPGPPGSLLTRLSLARI</sequence>
<evidence type="ECO:0000313" key="2">
    <source>
        <dbReference type="EMBL" id="MDH2388981.1"/>
    </source>
</evidence>
<feature type="transmembrane region" description="Helical" evidence="1">
    <location>
        <begin position="77"/>
        <end position="97"/>
    </location>
</feature>
<dbReference type="Proteomes" id="UP001223144">
    <property type="component" value="Unassembled WGS sequence"/>
</dbReference>
<evidence type="ECO:0000313" key="3">
    <source>
        <dbReference type="Proteomes" id="UP001223144"/>
    </source>
</evidence>
<dbReference type="EMBL" id="JARWBG010000007">
    <property type="protein sequence ID" value="MDH2388981.1"/>
    <property type="molecule type" value="Genomic_DNA"/>
</dbReference>